<dbReference type="RefSeq" id="WP_089398811.1">
    <property type="nucleotide sequence ID" value="NZ_FZOT01000003.1"/>
</dbReference>
<proteinExistence type="predicted"/>
<evidence type="ECO:0000313" key="3">
    <source>
        <dbReference type="Proteomes" id="UP000198284"/>
    </source>
</evidence>
<dbReference type="OrthoDB" id="9123936at2"/>
<evidence type="ECO:0000313" key="2">
    <source>
        <dbReference type="EMBL" id="SNS55594.1"/>
    </source>
</evidence>
<gene>
    <name evidence="2" type="ORF">SAMN06265795_103335</name>
</gene>
<dbReference type="InterPro" id="IPR036388">
    <property type="entry name" value="WH-like_DNA-bd_sf"/>
</dbReference>
<name>A0A239FHQ5_9BURK</name>
<organism evidence="2 3">
    <name type="scientific">Noviherbaspirillum humi</name>
    <dbReference type="NCBI Taxonomy" id="1688639"/>
    <lineage>
        <taxon>Bacteria</taxon>
        <taxon>Pseudomonadati</taxon>
        <taxon>Pseudomonadota</taxon>
        <taxon>Betaproteobacteria</taxon>
        <taxon>Burkholderiales</taxon>
        <taxon>Oxalobacteraceae</taxon>
        <taxon>Noviherbaspirillum</taxon>
    </lineage>
</organism>
<dbReference type="Proteomes" id="UP000198284">
    <property type="component" value="Unassembled WGS sequence"/>
</dbReference>
<sequence>MTIHETAGEKLVPAQHKNLPNRILRAFDNAKHLKGLPRSARDTLAEICRFVPQADPLATVFARKSLIAERIGASERTVYRHLQLLLQHQLIEVLEQERKSRNGRFSVARIRLTAKAVEILGLAKTASEVIHNPPHDNMSDGHTLTEPTIPKNQRPKTENGLPEDLAWLSSQGISRAGVFKLMGKAKSKGKLLSDIALAVKSYLIDIKGARLYAYLAKLVDGPTDFSFAAAEERRRIAEREKIRHEAGKVHHFRERFKNTVLTNRKQDRLFFIDGAARFVQVLGKQSGTQPLNDVMPWIERIGSGELVLATLSMERRIRAEYRCGN</sequence>
<dbReference type="InterPro" id="IPR036390">
    <property type="entry name" value="WH_DNA-bd_sf"/>
</dbReference>
<evidence type="ECO:0000256" key="1">
    <source>
        <dbReference type="SAM" id="MobiDB-lite"/>
    </source>
</evidence>
<accession>A0A239FHQ5</accession>
<dbReference type="SUPFAM" id="SSF46785">
    <property type="entry name" value="Winged helix' DNA-binding domain"/>
    <property type="match status" value="1"/>
</dbReference>
<dbReference type="AlphaFoldDB" id="A0A239FHQ5"/>
<keyword evidence="3" id="KW-1185">Reference proteome</keyword>
<feature type="region of interest" description="Disordered" evidence="1">
    <location>
        <begin position="130"/>
        <end position="158"/>
    </location>
</feature>
<protein>
    <submittedName>
        <fullName evidence="2">Uncharacterized protein</fullName>
    </submittedName>
</protein>
<dbReference type="Gene3D" id="1.10.10.10">
    <property type="entry name" value="Winged helix-like DNA-binding domain superfamily/Winged helix DNA-binding domain"/>
    <property type="match status" value="1"/>
</dbReference>
<dbReference type="EMBL" id="FZOT01000003">
    <property type="protein sequence ID" value="SNS55594.1"/>
    <property type="molecule type" value="Genomic_DNA"/>
</dbReference>
<reference evidence="2 3" key="1">
    <citation type="submission" date="2017-06" db="EMBL/GenBank/DDBJ databases">
        <authorList>
            <person name="Kim H.J."/>
            <person name="Triplett B.A."/>
        </authorList>
    </citation>
    <scope>NUCLEOTIDE SEQUENCE [LARGE SCALE GENOMIC DNA]</scope>
    <source>
        <strain evidence="2 3">U15</strain>
    </source>
</reference>